<evidence type="ECO:0000313" key="4">
    <source>
        <dbReference type="Proteomes" id="UP000623467"/>
    </source>
</evidence>
<feature type="coiled-coil region" evidence="1">
    <location>
        <begin position="743"/>
        <end position="770"/>
    </location>
</feature>
<name>A0A8H6YQK6_9AGAR</name>
<feature type="region of interest" description="Disordered" evidence="2">
    <location>
        <begin position="635"/>
        <end position="694"/>
    </location>
</feature>
<evidence type="ECO:0000313" key="3">
    <source>
        <dbReference type="EMBL" id="KAF7364403.1"/>
    </source>
</evidence>
<feature type="compositionally biased region" description="Polar residues" evidence="2">
    <location>
        <begin position="653"/>
        <end position="686"/>
    </location>
</feature>
<protein>
    <submittedName>
        <fullName evidence="3">Uncharacterized protein</fullName>
    </submittedName>
</protein>
<evidence type="ECO:0000256" key="2">
    <source>
        <dbReference type="SAM" id="MobiDB-lite"/>
    </source>
</evidence>
<organism evidence="3 4">
    <name type="scientific">Mycena sanguinolenta</name>
    <dbReference type="NCBI Taxonomy" id="230812"/>
    <lineage>
        <taxon>Eukaryota</taxon>
        <taxon>Fungi</taxon>
        <taxon>Dikarya</taxon>
        <taxon>Basidiomycota</taxon>
        <taxon>Agaricomycotina</taxon>
        <taxon>Agaricomycetes</taxon>
        <taxon>Agaricomycetidae</taxon>
        <taxon>Agaricales</taxon>
        <taxon>Marasmiineae</taxon>
        <taxon>Mycenaceae</taxon>
        <taxon>Mycena</taxon>
    </lineage>
</organism>
<dbReference type="OrthoDB" id="2631524at2759"/>
<gene>
    <name evidence="3" type="ORF">MSAN_01101000</name>
</gene>
<evidence type="ECO:0000256" key="1">
    <source>
        <dbReference type="SAM" id="Coils"/>
    </source>
</evidence>
<sequence>MPPIRLKSWVPRNTKPTWDWKAKNSAELEHFTVPFAFKEYVQNIVGQILKDLEVREWNDWNREDLRQKTIGERTTRKSSLTKAYPGLLTGPHGISLRNPDCLPLYILSANIPISSKTDLMAVIVLWSTGGSRNAVSFFNNHLDDNASFDSFAIDGESTSKENKWAVGEKGKGFILATQYLAEYIARAEYSPGLGISFRVGEQIGELKWKKSRKNGSEDSLRVILDDLTTRTVEQYLPHRYLLDIDNAFDGGEPDYYNKTMETAKMREKAATILKQGAKRRLQLGLDGPPGQSVVKSDEVCITIVGIAPNESDPEYLFSAIFWNNSSVLSMAQPLTARWNFFSMEIIPDFTIATSTSERIMVLNDRVRIPQYRRAMCNAIHLAFRTLPDLAVELADDLLTDDHSDGFAGILTPPNKDAATQYRTAFEKVWRRKISTSLELHPRTSLEKNLSLFSQLGLEPVIVTPRVLEILHHSGAYLPVNEYARKRLLDSPSIPDFGGLDRVRATLRKLLPSLPSENISVRQYDNLYPTVVWDDHRNLCALARPKTCEDHPAEECLCWVGPALHDIAKEYKGNAISLRKLWRAFAVEMGGDTTIKRAASQTPMDTYVSFGTSRWIWLSHEPVYAVHCNATFPSTSISRPVGPSKPPYKAAGSFISTPNAQPAAPSTGTQPTTVSNAGGTSSAPQPSHNKDETAANKAALAQLSKLVFGFDPAQKYDEVVDKLQSHQKKLAHQEHLVHELISSVSTKDARIAALERELKEAQRELAGLDDWVLVAAERANKRKRTT</sequence>
<dbReference type="EMBL" id="JACAZH010000007">
    <property type="protein sequence ID" value="KAF7364403.1"/>
    <property type="molecule type" value="Genomic_DNA"/>
</dbReference>
<accession>A0A8H6YQK6</accession>
<dbReference type="AlphaFoldDB" id="A0A8H6YQK6"/>
<keyword evidence="1" id="KW-0175">Coiled coil</keyword>
<comment type="caution">
    <text evidence="3">The sequence shown here is derived from an EMBL/GenBank/DDBJ whole genome shotgun (WGS) entry which is preliminary data.</text>
</comment>
<proteinExistence type="predicted"/>
<reference evidence="3" key="1">
    <citation type="submission" date="2020-05" db="EMBL/GenBank/DDBJ databases">
        <title>Mycena genomes resolve the evolution of fungal bioluminescence.</title>
        <authorList>
            <person name="Tsai I.J."/>
        </authorList>
    </citation>
    <scope>NUCLEOTIDE SEQUENCE</scope>
    <source>
        <strain evidence="3">160909Yilan</strain>
    </source>
</reference>
<keyword evidence="4" id="KW-1185">Reference proteome</keyword>
<dbReference type="Proteomes" id="UP000623467">
    <property type="component" value="Unassembled WGS sequence"/>
</dbReference>